<dbReference type="Proteomes" id="UP000325577">
    <property type="component" value="Linkage Group LG8"/>
</dbReference>
<dbReference type="SUPFAM" id="SSF52490">
    <property type="entry name" value="Tubulin nucleotide-binding domain-like"/>
    <property type="match status" value="1"/>
</dbReference>
<dbReference type="OrthoDB" id="1662883at2759"/>
<dbReference type="PANTHER" id="PTHR11588">
    <property type="entry name" value="TUBULIN"/>
    <property type="match status" value="1"/>
</dbReference>
<gene>
    <name evidence="5" type="ORF">F0562_016867</name>
</gene>
<evidence type="ECO:0000313" key="5">
    <source>
        <dbReference type="EMBL" id="KAA8516627.1"/>
    </source>
</evidence>
<name>A0A5J4ZHB9_9ASTE</name>
<accession>A0A5J4ZHB9</accession>
<evidence type="ECO:0000256" key="2">
    <source>
        <dbReference type="ARBA" id="ARBA00022701"/>
    </source>
</evidence>
<sequence length="246" mass="25940">MFESSGSSRNLLTFLFSSIARESSLISDVVLSSDVEGTSSSLETSSAMSTKRPLISGCSISVAAEAVEVDADAEAVAEADAEAEAEAEAEAAAADAEAEADAEAVIGGRETKIVAELLPSPQVSTSPYNSVLSTHALLEHTDVAVLLDNKATYSIFQRSLDIEMPTCTNLNRLVSQVIASLTASLRFDAEKPYQEQLSVAELTNSAFEPLSMMAKYDPRHGKVHGMLPDVPWGCCAEGCECSSGHN</sequence>
<organism evidence="5 6">
    <name type="scientific">Nyssa sinensis</name>
    <dbReference type="NCBI Taxonomy" id="561372"/>
    <lineage>
        <taxon>Eukaryota</taxon>
        <taxon>Viridiplantae</taxon>
        <taxon>Streptophyta</taxon>
        <taxon>Embryophyta</taxon>
        <taxon>Tracheophyta</taxon>
        <taxon>Spermatophyta</taxon>
        <taxon>Magnoliopsida</taxon>
        <taxon>eudicotyledons</taxon>
        <taxon>Gunneridae</taxon>
        <taxon>Pentapetalae</taxon>
        <taxon>asterids</taxon>
        <taxon>Cornales</taxon>
        <taxon>Nyssaceae</taxon>
        <taxon>Nyssa</taxon>
    </lineage>
</organism>
<evidence type="ECO:0000256" key="3">
    <source>
        <dbReference type="ARBA" id="ARBA00022741"/>
    </source>
</evidence>
<dbReference type="Gene3D" id="3.40.50.1440">
    <property type="entry name" value="Tubulin/FtsZ, GTPase domain"/>
    <property type="match status" value="1"/>
</dbReference>
<dbReference type="PRINTS" id="PR01161">
    <property type="entry name" value="TUBULIN"/>
</dbReference>
<comment type="similarity">
    <text evidence="1">Belongs to the tubulin family.</text>
</comment>
<dbReference type="InterPro" id="IPR036525">
    <property type="entry name" value="Tubulin/FtsZ_GTPase_sf"/>
</dbReference>
<reference evidence="5 6" key="1">
    <citation type="submission" date="2019-09" db="EMBL/GenBank/DDBJ databases">
        <title>A chromosome-level genome assembly of the Chinese tupelo Nyssa sinensis.</title>
        <authorList>
            <person name="Yang X."/>
            <person name="Kang M."/>
            <person name="Yang Y."/>
            <person name="Xiong H."/>
            <person name="Wang M."/>
            <person name="Zhang Z."/>
            <person name="Wang Z."/>
            <person name="Wu H."/>
            <person name="Ma T."/>
            <person name="Liu J."/>
            <person name="Xi Z."/>
        </authorList>
    </citation>
    <scope>NUCLEOTIDE SEQUENCE [LARGE SCALE GENOMIC DNA]</scope>
    <source>
        <strain evidence="5">J267</strain>
        <tissue evidence="5">Leaf</tissue>
    </source>
</reference>
<keyword evidence="3" id="KW-0547">Nucleotide-binding</keyword>
<protein>
    <submittedName>
        <fullName evidence="5">Uncharacterized protein</fullName>
    </submittedName>
</protein>
<dbReference type="GO" id="GO:0005525">
    <property type="term" value="F:GTP binding"/>
    <property type="evidence" value="ECO:0007669"/>
    <property type="project" value="UniProtKB-KW"/>
</dbReference>
<dbReference type="InterPro" id="IPR000217">
    <property type="entry name" value="Tubulin"/>
</dbReference>
<evidence type="ECO:0000256" key="1">
    <source>
        <dbReference type="ARBA" id="ARBA00009636"/>
    </source>
</evidence>
<dbReference type="GO" id="GO:0007017">
    <property type="term" value="P:microtubule-based process"/>
    <property type="evidence" value="ECO:0007669"/>
    <property type="project" value="InterPro"/>
</dbReference>
<dbReference type="GO" id="GO:0005874">
    <property type="term" value="C:microtubule"/>
    <property type="evidence" value="ECO:0007669"/>
    <property type="project" value="UniProtKB-KW"/>
</dbReference>
<evidence type="ECO:0000256" key="4">
    <source>
        <dbReference type="ARBA" id="ARBA00023134"/>
    </source>
</evidence>
<keyword evidence="4" id="KW-0342">GTP-binding</keyword>
<proteinExistence type="inferred from homology"/>
<dbReference type="AlphaFoldDB" id="A0A5J4ZHB9"/>
<dbReference type="EMBL" id="CM018051">
    <property type="protein sequence ID" value="KAA8516627.1"/>
    <property type="molecule type" value="Genomic_DNA"/>
</dbReference>
<keyword evidence="6" id="KW-1185">Reference proteome</keyword>
<evidence type="ECO:0000313" key="6">
    <source>
        <dbReference type="Proteomes" id="UP000325577"/>
    </source>
</evidence>
<keyword evidence="2" id="KW-0493">Microtubule</keyword>